<feature type="domain" description="Ig-like" evidence="1">
    <location>
        <begin position="32"/>
        <end position="127"/>
    </location>
</feature>
<feature type="non-terminal residue" evidence="2">
    <location>
        <position position="416"/>
    </location>
</feature>
<dbReference type="PROSITE" id="PS51257">
    <property type="entry name" value="PROKAR_LIPOPROTEIN"/>
    <property type="match status" value="1"/>
</dbReference>
<sequence length="416" mass="44697">MKNKAFLILPVILVLSLLGCKKELIAPPVHYPYIRGLSATPSNVSKGGATTLECFATDPDQNTLSYTWTSQAGKFYTDTTFSTETDTVNPIVWKAPDSSGVFVIDIKVEDGTDGSADSSIAIPVGSYKLLEVLGTGVLTEPMGIFVDGSGDVWVADAGDNNVWNYDGVNWSSFSFAGIDTLMTVDTIIDTTAVPHDTTYDTTYTEDSLSFTTPMDVYLDGGMIYVLDSGVDKVHRFSTPGPAGYDTSFSSISGSNNNIYPPTSFVVEGDYIYAACGNIGIRKRDLSTGQVEATTDPRQARGITFDGAGNLWVTVDQGSASPPYWIRSYIKMYDQNLNVDPTKTIEASVYRPWGIAVGPSGNIFVSQLGDTATADCHIAEFTSTGSFVGKWGDTGSGSEQFNSPAGLWVTSDRKIYV</sequence>
<evidence type="ECO:0000313" key="2">
    <source>
        <dbReference type="EMBL" id="TET83595.1"/>
    </source>
</evidence>
<dbReference type="Proteomes" id="UP000315534">
    <property type="component" value="Unassembled WGS sequence"/>
</dbReference>
<dbReference type="PANTHER" id="PTHR24104:SF25">
    <property type="entry name" value="PROTEIN LIN-41"/>
    <property type="match status" value="1"/>
</dbReference>
<gene>
    <name evidence="2" type="ORF">E3J38_00145</name>
</gene>
<evidence type="ECO:0000313" key="3">
    <source>
        <dbReference type="Proteomes" id="UP000315534"/>
    </source>
</evidence>
<dbReference type="PROSITE" id="PS50835">
    <property type="entry name" value="IG_LIKE"/>
    <property type="match status" value="1"/>
</dbReference>
<dbReference type="Gene3D" id="2.40.10.500">
    <property type="match status" value="1"/>
</dbReference>
<accession>A0A523XWI0</accession>
<proteinExistence type="predicted"/>
<dbReference type="GO" id="GO:0008270">
    <property type="term" value="F:zinc ion binding"/>
    <property type="evidence" value="ECO:0007669"/>
    <property type="project" value="UniProtKB-KW"/>
</dbReference>
<protein>
    <recommendedName>
        <fullName evidence="1">Ig-like domain-containing protein</fullName>
    </recommendedName>
</protein>
<dbReference type="InterPro" id="IPR050952">
    <property type="entry name" value="TRIM-NHL_E3_ligases"/>
</dbReference>
<dbReference type="PANTHER" id="PTHR24104">
    <property type="entry name" value="E3 UBIQUITIN-PROTEIN LIGASE NHLRC1-RELATED"/>
    <property type="match status" value="1"/>
</dbReference>
<dbReference type="Gene3D" id="2.120.10.30">
    <property type="entry name" value="TolB, C-terminal domain"/>
    <property type="match status" value="1"/>
</dbReference>
<dbReference type="EMBL" id="SOIP01000008">
    <property type="protein sequence ID" value="TET83595.1"/>
    <property type="molecule type" value="Genomic_DNA"/>
</dbReference>
<comment type="caution">
    <text evidence="2">The sequence shown here is derived from an EMBL/GenBank/DDBJ whole genome shotgun (WGS) entry which is preliminary data.</text>
</comment>
<name>A0A523XWI0_UNCT6</name>
<dbReference type="AlphaFoldDB" id="A0A523XWI0"/>
<dbReference type="SUPFAM" id="SSF63825">
    <property type="entry name" value="YWTD domain"/>
    <property type="match status" value="2"/>
</dbReference>
<evidence type="ECO:0000259" key="1">
    <source>
        <dbReference type="PROSITE" id="PS50835"/>
    </source>
</evidence>
<organism evidence="2 3">
    <name type="scientific">candidate division TA06 bacterium</name>
    <dbReference type="NCBI Taxonomy" id="2250710"/>
    <lineage>
        <taxon>Bacteria</taxon>
        <taxon>Bacteria division TA06</taxon>
    </lineage>
</organism>
<dbReference type="InterPro" id="IPR007110">
    <property type="entry name" value="Ig-like_dom"/>
</dbReference>
<reference evidence="2 3" key="1">
    <citation type="submission" date="2019-03" db="EMBL/GenBank/DDBJ databases">
        <title>Metabolic potential of uncultured bacteria and archaea associated with petroleum seepage in deep-sea sediments.</title>
        <authorList>
            <person name="Dong X."/>
            <person name="Hubert C."/>
        </authorList>
    </citation>
    <scope>NUCLEOTIDE SEQUENCE [LARGE SCALE GENOMIC DNA]</scope>
    <source>
        <strain evidence="2">E29_bin36</strain>
    </source>
</reference>
<dbReference type="InterPro" id="IPR011042">
    <property type="entry name" value="6-blade_b-propeller_TolB-like"/>
</dbReference>